<dbReference type="Proteomes" id="UP000276741">
    <property type="component" value="Chromosome"/>
</dbReference>
<dbReference type="EMBL" id="BMQS01000010">
    <property type="protein sequence ID" value="GGT96103.1"/>
    <property type="molecule type" value="Genomic_DNA"/>
</dbReference>
<organism evidence="1 3">
    <name type="scientific">Sulfodiicoccus acidiphilus</name>
    <dbReference type="NCBI Taxonomy" id="1670455"/>
    <lineage>
        <taxon>Archaea</taxon>
        <taxon>Thermoproteota</taxon>
        <taxon>Thermoprotei</taxon>
        <taxon>Sulfolobales</taxon>
        <taxon>Sulfolobaceae</taxon>
        <taxon>Sulfodiicoccus</taxon>
    </lineage>
</organism>
<dbReference type="GeneID" id="38667725"/>
<sequence length="117" mass="13047">MSRLAFVLYTDPEQRSELVKAQHALQAAIQLKRKGHDVKVFFDGLGVKVPLHEKTRELVDEAMKEGIVAGACGYCASPPHVNVTEKVRKAGLQLVGDESRHRDISMFMDEGYQLVIV</sequence>
<dbReference type="AlphaFoldDB" id="A0A348B6T3"/>
<dbReference type="OrthoDB" id="35259at2157"/>
<dbReference type="Gene3D" id="3.40.1260.10">
    <property type="entry name" value="DsrEFH-like"/>
    <property type="match status" value="1"/>
</dbReference>
<gene>
    <name evidence="2" type="ORF">GCM10007116_12030</name>
    <name evidence="1" type="ORF">HS1genome_2274</name>
</gene>
<reference evidence="3" key="2">
    <citation type="submission" date="2018-04" db="EMBL/GenBank/DDBJ databases">
        <title>Complete genome sequence of Sulfodiicoccus acidiphilus strain HS-1.</title>
        <authorList>
            <person name="Sakai H.D."/>
            <person name="Kurosawa N."/>
        </authorList>
    </citation>
    <scope>NUCLEOTIDE SEQUENCE [LARGE SCALE GENOMIC DNA]</scope>
    <source>
        <strain evidence="3">HS-1</strain>
    </source>
</reference>
<reference evidence="2" key="1">
    <citation type="journal article" date="2014" name="Int. J. Syst. Evol. Microbiol.">
        <title>Complete genome sequence of Corynebacterium casei LMG S-19264T (=DSM 44701T), isolated from a smear-ripened cheese.</title>
        <authorList>
            <consortium name="US DOE Joint Genome Institute (JGI-PGF)"/>
            <person name="Walter F."/>
            <person name="Albersmeier A."/>
            <person name="Kalinowski J."/>
            <person name="Ruckert C."/>
        </authorList>
    </citation>
    <scope>NUCLEOTIDE SEQUENCE</scope>
    <source>
        <strain evidence="2">JCM 31740</strain>
    </source>
</reference>
<evidence type="ECO:0008006" key="4">
    <source>
        <dbReference type="Google" id="ProtNLM"/>
    </source>
</evidence>
<proteinExistence type="predicted"/>
<dbReference type="KEGG" id="sacd:HS1genome_2274"/>
<dbReference type="Proteomes" id="UP000616143">
    <property type="component" value="Unassembled WGS sequence"/>
</dbReference>
<evidence type="ECO:0000313" key="3">
    <source>
        <dbReference type="Proteomes" id="UP000276741"/>
    </source>
</evidence>
<dbReference type="InterPro" id="IPR027396">
    <property type="entry name" value="DsrEFH-like"/>
</dbReference>
<keyword evidence="3" id="KW-1185">Reference proteome</keyword>
<evidence type="ECO:0000313" key="2">
    <source>
        <dbReference type="EMBL" id="GGT96103.1"/>
    </source>
</evidence>
<name>A0A348B6T3_9CREN</name>
<dbReference type="SUPFAM" id="SSF75169">
    <property type="entry name" value="DsrEFH-like"/>
    <property type="match status" value="1"/>
</dbReference>
<dbReference type="EMBL" id="AP018553">
    <property type="protein sequence ID" value="BBD73885.1"/>
    <property type="molecule type" value="Genomic_DNA"/>
</dbReference>
<evidence type="ECO:0000313" key="1">
    <source>
        <dbReference type="EMBL" id="BBD73885.1"/>
    </source>
</evidence>
<reference evidence="1" key="3">
    <citation type="journal article" date="2019" name="BMC Res. Notes">
        <title>Complete genome sequence of the Sulfodiicoccus acidiphilus strain HS-1T, the first crenarchaeon that lacks polB3, isolated from an acidic hot spring in Ohwaku-dani, Hakone, Japan.</title>
        <authorList>
            <person name="Sakai H.D."/>
            <person name="Kurosawa N."/>
        </authorList>
    </citation>
    <scope>NUCLEOTIDE SEQUENCE</scope>
    <source>
        <strain evidence="1">HS-1</strain>
    </source>
</reference>
<protein>
    <recommendedName>
        <fullName evidence="4">DsrE family protein</fullName>
    </recommendedName>
</protein>
<reference evidence="2" key="4">
    <citation type="submission" date="2020-09" db="EMBL/GenBank/DDBJ databases">
        <authorList>
            <person name="Sun Q."/>
            <person name="Ohkuma M."/>
        </authorList>
    </citation>
    <scope>NUCLEOTIDE SEQUENCE</scope>
    <source>
        <strain evidence="2">JCM 31740</strain>
    </source>
</reference>
<dbReference type="RefSeq" id="WP_126451128.1">
    <property type="nucleotide sequence ID" value="NZ_AP018553.1"/>
</dbReference>
<accession>A0A348B6T3</accession>